<keyword evidence="2" id="KW-0808">Transferase</keyword>
<accession>A0A2K8KRD0</accession>
<dbReference type="PROSITE" id="PS50801">
    <property type="entry name" value="STAS"/>
    <property type="match status" value="1"/>
</dbReference>
<dbReference type="InterPro" id="IPR014557">
    <property type="entry name" value="UCP029548_STAS-type"/>
</dbReference>
<feature type="domain" description="STAS" evidence="1">
    <location>
        <begin position="4"/>
        <end position="118"/>
    </location>
</feature>
<dbReference type="Gene3D" id="3.30.750.24">
    <property type="entry name" value="STAS domain"/>
    <property type="match status" value="1"/>
</dbReference>
<dbReference type="Proteomes" id="UP000229757">
    <property type="component" value="Chromosome"/>
</dbReference>
<reference evidence="2 3" key="1">
    <citation type="journal article" date="2017" name="Environ. Microbiol.">
        <title>Genomic and physiological analyses of 'Reinekea forsetii' reveal a versatile opportunistic lifestyle during spring algae blooms.</title>
        <authorList>
            <person name="Avci B."/>
            <person name="Hahnke R.L."/>
            <person name="Chafee M."/>
            <person name="Fischer T."/>
            <person name="Gruber-Vodicka H."/>
            <person name="Tegetmeyer H.E."/>
            <person name="Harder J."/>
            <person name="Fuchs B.M."/>
            <person name="Amann R.I."/>
            <person name="Teeling H."/>
        </authorList>
    </citation>
    <scope>NUCLEOTIDE SEQUENCE [LARGE SCALE GENOMIC DNA]</scope>
    <source>
        <strain evidence="2 3">Hel1_31_D35</strain>
    </source>
</reference>
<sequence>MNNGRVLMANHQGRYVIKLTGDVRMALCTTIDSCLNTMVHDNAFESVTVDLTEAEGIDSTSLGLLAKISRVATPKMGQIPLLISSHADITRIVESMGFRDRVYTMITQQDLTDASSLQEADLVPLDESTARARVLEAHKILMSLNENNRRAFKDLVECIENQIN</sequence>
<evidence type="ECO:0000313" key="2">
    <source>
        <dbReference type="EMBL" id="ATX77285.1"/>
    </source>
</evidence>
<gene>
    <name evidence="2" type="primary">rsbW</name>
    <name evidence="2" type="ORF">REIFOR_02151</name>
</gene>
<dbReference type="PIRSF" id="PIRSF029548">
    <property type="entry name" value="UCP029548"/>
    <property type="match status" value="1"/>
</dbReference>
<name>A0A2K8KRD0_9GAMM</name>
<evidence type="ECO:0000313" key="3">
    <source>
        <dbReference type="Proteomes" id="UP000229757"/>
    </source>
</evidence>
<dbReference type="AlphaFoldDB" id="A0A2K8KRD0"/>
<dbReference type="OrthoDB" id="8685730at2"/>
<evidence type="ECO:0000259" key="1">
    <source>
        <dbReference type="PROSITE" id="PS50801"/>
    </source>
</evidence>
<protein>
    <submittedName>
        <fullName evidence="2">Serine-protein kinase RsbW</fullName>
        <ecNumber evidence="2">2.7.11.1</ecNumber>
    </submittedName>
</protein>
<dbReference type="GO" id="GO:0004674">
    <property type="term" value="F:protein serine/threonine kinase activity"/>
    <property type="evidence" value="ECO:0007669"/>
    <property type="project" value="UniProtKB-EC"/>
</dbReference>
<dbReference type="InterPro" id="IPR002645">
    <property type="entry name" value="STAS_dom"/>
</dbReference>
<dbReference type="InterPro" id="IPR036513">
    <property type="entry name" value="STAS_dom_sf"/>
</dbReference>
<dbReference type="EMBL" id="CP011797">
    <property type="protein sequence ID" value="ATX77285.1"/>
    <property type="molecule type" value="Genomic_DNA"/>
</dbReference>
<dbReference type="SUPFAM" id="SSF52091">
    <property type="entry name" value="SpoIIaa-like"/>
    <property type="match status" value="1"/>
</dbReference>
<dbReference type="KEGG" id="rfo:REIFOR_02151"/>
<dbReference type="EC" id="2.7.11.1" evidence="2"/>
<proteinExistence type="predicted"/>
<organism evidence="2 3">
    <name type="scientific">Reinekea forsetii</name>
    <dbReference type="NCBI Taxonomy" id="1336806"/>
    <lineage>
        <taxon>Bacteria</taxon>
        <taxon>Pseudomonadati</taxon>
        <taxon>Pseudomonadota</taxon>
        <taxon>Gammaproteobacteria</taxon>
        <taxon>Oceanospirillales</taxon>
        <taxon>Saccharospirillaceae</taxon>
        <taxon>Reinekea</taxon>
    </lineage>
</organism>
<keyword evidence="2" id="KW-0418">Kinase</keyword>
<keyword evidence="3" id="KW-1185">Reference proteome</keyword>